<keyword evidence="7" id="KW-0653">Protein transport</keyword>
<keyword evidence="10" id="KW-0449">Lipoprotein</keyword>
<comment type="subcellular location">
    <subcellularLocation>
        <location evidence="1">Golgi apparatus</location>
    </subcellularLocation>
</comment>
<dbReference type="Pfam" id="PF00025">
    <property type="entry name" value="Arf"/>
    <property type="match status" value="1"/>
</dbReference>
<feature type="binding site" evidence="11">
    <location>
        <begin position="104"/>
        <end position="107"/>
    </location>
    <ligand>
        <name>GTP</name>
        <dbReference type="ChEBI" id="CHEBI:37565"/>
    </ligand>
</feature>
<dbReference type="InterPro" id="IPR006689">
    <property type="entry name" value="Small_GTPase_ARF/SAR"/>
</dbReference>
<dbReference type="SUPFAM" id="SSF52540">
    <property type="entry name" value="P-loop containing nucleoside triphosphate hydrolases"/>
    <property type="match status" value="1"/>
</dbReference>
<proteinExistence type="inferred from homology"/>
<dbReference type="OrthoDB" id="2011769at2759"/>
<evidence type="ECO:0000256" key="2">
    <source>
        <dbReference type="ARBA" id="ARBA00010290"/>
    </source>
</evidence>
<dbReference type="EMBL" id="BDIP01003762">
    <property type="protein sequence ID" value="GIQ88095.1"/>
    <property type="molecule type" value="Genomic_DNA"/>
</dbReference>
<evidence type="ECO:0000256" key="1">
    <source>
        <dbReference type="ARBA" id="ARBA00004555"/>
    </source>
</evidence>
<reference evidence="13 14" key="1">
    <citation type="journal article" date="2018" name="PLoS ONE">
        <title>The draft genome of Kipferlia bialata reveals reductive genome evolution in fornicate parasites.</title>
        <authorList>
            <person name="Tanifuji G."/>
            <person name="Takabayashi S."/>
            <person name="Kume K."/>
            <person name="Takagi M."/>
            <person name="Nakayama T."/>
            <person name="Kamikawa R."/>
            <person name="Inagaki Y."/>
            <person name="Hashimoto T."/>
        </authorList>
    </citation>
    <scope>NUCLEOTIDE SEQUENCE [LARGE SCALE GENOMIC DNA]</scope>
    <source>
        <strain evidence="13">NY0173</strain>
    </source>
</reference>
<evidence type="ECO:0000256" key="10">
    <source>
        <dbReference type="ARBA" id="ARBA00023288"/>
    </source>
</evidence>
<dbReference type="FunFam" id="3.40.50.300:FF:003500">
    <property type="entry name" value="ADP-ribosylation factor 1"/>
    <property type="match status" value="1"/>
</dbReference>
<dbReference type="GO" id="GO:0046872">
    <property type="term" value="F:metal ion binding"/>
    <property type="evidence" value="ECO:0007669"/>
    <property type="project" value="UniProtKB-KW"/>
</dbReference>
<dbReference type="GO" id="GO:0003924">
    <property type="term" value="F:GTPase activity"/>
    <property type="evidence" value="ECO:0007669"/>
    <property type="project" value="InterPro"/>
</dbReference>
<keyword evidence="3" id="KW-0813">Transport</keyword>
<sequence length="160" mass="17754">AAGKSTILRCLRLSEVTSWMPLPGCQIEGVQYRNVCVDCYDLGGCDLMGSSRARRLFCRDRSAVVFVLDCCDYDVGRVEEARHVLHQYMSEDALIGTPLLVLANKQDVPGAMSVSDVTECLHLRDLAGREWRVQPTVGTTGKGVKAGLKWLGVQLRRLRQ</sequence>
<evidence type="ECO:0000256" key="7">
    <source>
        <dbReference type="ARBA" id="ARBA00022927"/>
    </source>
</evidence>
<name>A0A9K3GMT7_9EUKA</name>
<evidence type="ECO:0000256" key="12">
    <source>
        <dbReference type="PIRSR" id="PIRSR606689-2"/>
    </source>
</evidence>
<dbReference type="GO" id="GO:0005794">
    <property type="term" value="C:Golgi apparatus"/>
    <property type="evidence" value="ECO:0007669"/>
    <property type="project" value="UniProtKB-SubCell"/>
</dbReference>
<keyword evidence="5 11" id="KW-0547">Nucleotide-binding</keyword>
<accession>A0A9K3GMT7</accession>
<dbReference type="Gene3D" id="3.40.50.300">
    <property type="entry name" value="P-loop containing nucleotide triphosphate hydrolases"/>
    <property type="match status" value="1"/>
</dbReference>
<feature type="binding site" evidence="11">
    <location>
        <position position="44"/>
    </location>
    <ligand>
        <name>GTP</name>
        <dbReference type="ChEBI" id="CHEBI:37565"/>
    </ligand>
</feature>
<keyword evidence="9 11" id="KW-0342">GTP-binding</keyword>
<evidence type="ECO:0000256" key="6">
    <source>
        <dbReference type="ARBA" id="ARBA00022892"/>
    </source>
</evidence>
<evidence type="ECO:0000313" key="14">
    <source>
        <dbReference type="Proteomes" id="UP000265618"/>
    </source>
</evidence>
<keyword evidence="6" id="KW-0931">ER-Golgi transport</keyword>
<evidence type="ECO:0000256" key="9">
    <source>
        <dbReference type="ARBA" id="ARBA00023134"/>
    </source>
</evidence>
<keyword evidence="8" id="KW-0333">Golgi apparatus</keyword>
<feature type="binding site" evidence="12">
    <location>
        <position position="5"/>
    </location>
    <ligand>
        <name>Mg(2+)</name>
        <dbReference type="ChEBI" id="CHEBI:18420"/>
    </ligand>
</feature>
<dbReference type="GO" id="GO:0015031">
    <property type="term" value="P:protein transport"/>
    <property type="evidence" value="ECO:0007669"/>
    <property type="project" value="UniProtKB-KW"/>
</dbReference>
<evidence type="ECO:0000256" key="5">
    <source>
        <dbReference type="ARBA" id="ARBA00022741"/>
    </source>
</evidence>
<evidence type="ECO:0000256" key="8">
    <source>
        <dbReference type="ARBA" id="ARBA00023034"/>
    </source>
</evidence>
<dbReference type="Proteomes" id="UP000265618">
    <property type="component" value="Unassembled WGS sequence"/>
</dbReference>
<evidence type="ECO:0000313" key="13">
    <source>
        <dbReference type="EMBL" id="GIQ88095.1"/>
    </source>
</evidence>
<dbReference type="SMART" id="SM00177">
    <property type="entry name" value="ARF"/>
    <property type="match status" value="1"/>
</dbReference>
<keyword evidence="12" id="KW-0460">Magnesium</keyword>
<dbReference type="GO" id="GO:0005525">
    <property type="term" value="F:GTP binding"/>
    <property type="evidence" value="ECO:0007669"/>
    <property type="project" value="UniProtKB-KW"/>
</dbReference>
<evidence type="ECO:0000256" key="4">
    <source>
        <dbReference type="ARBA" id="ARBA00022707"/>
    </source>
</evidence>
<evidence type="ECO:0000256" key="3">
    <source>
        <dbReference type="ARBA" id="ARBA00022448"/>
    </source>
</evidence>
<keyword evidence="4" id="KW-0519">Myristate</keyword>
<dbReference type="InterPro" id="IPR027417">
    <property type="entry name" value="P-loop_NTPase"/>
</dbReference>
<organism evidence="13 14">
    <name type="scientific">Kipferlia bialata</name>
    <dbReference type="NCBI Taxonomy" id="797122"/>
    <lineage>
        <taxon>Eukaryota</taxon>
        <taxon>Metamonada</taxon>
        <taxon>Carpediemonas-like organisms</taxon>
        <taxon>Kipferlia</taxon>
    </lineage>
</organism>
<comment type="similarity">
    <text evidence="2">Belongs to the small GTPase superfamily. Arf family.</text>
</comment>
<dbReference type="PROSITE" id="PS51417">
    <property type="entry name" value="ARF"/>
    <property type="match status" value="1"/>
</dbReference>
<evidence type="ECO:0000256" key="11">
    <source>
        <dbReference type="PIRSR" id="PIRSR606689-1"/>
    </source>
</evidence>
<comment type="caution">
    <text evidence="13">The sequence shown here is derived from an EMBL/GenBank/DDBJ whole genome shotgun (WGS) entry which is preliminary data.</text>
</comment>
<feature type="non-terminal residue" evidence="13">
    <location>
        <position position="1"/>
    </location>
</feature>
<gene>
    <name evidence="13" type="ORF">KIPB_010267</name>
</gene>
<keyword evidence="14" id="KW-1185">Reference proteome</keyword>
<protein>
    <submittedName>
        <fullName evidence="13">Small GTPase superfamily, ARF type</fullName>
    </submittedName>
</protein>
<dbReference type="AlphaFoldDB" id="A0A9K3GMT7"/>
<dbReference type="GO" id="GO:0016192">
    <property type="term" value="P:vesicle-mediated transport"/>
    <property type="evidence" value="ECO:0007669"/>
    <property type="project" value="UniProtKB-KW"/>
</dbReference>
<keyword evidence="12" id="KW-0479">Metal-binding</keyword>
<dbReference type="InterPro" id="IPR024156">
    <property type="entry name" value="Small_GTPase_ARF"/>
</dbReference>
<dbReference type="PANTHER" id="PTHR11711">
    <property type="entry name" value="ADP RIBOSYLATION FACTOR-RELATED"/>
    <property type="match status" value="1"/>
</dbReference>